<dbReference type="AlphaFoldDB" id="B7PPR7"/>
<dbReference type="EMBL" id="ABJB010971120">
    <property type="status" value="NOT_ANNOTATED_CDS"/>
    <property type="molecule type" value="Genomic_DNA"/>
</dbReference>
<evidence type="ECO:0000313" key="3">
    <source>
        <dbReference type="EnsemblMetazoa" id="ISCW006565-PA"/>
    </source>
</evidence>
<keyword evidence="1" id="KW-0472">Membrane</keyword>
<dbReference type="VEuPathDB" id="VectorBase:ISCW006565"/>
<dbReference type="InParanoid" id="B7PPR7"/>
<dbReference type="EnsemblMetazoa" id="ISCW006565-RA">
    <property type="protein sequence ID" value="ISCW006565-PA"/>
    <property type="gene ID" value="ISCW006565"/>
</dbReference>
<dbReference type="PaxDb" id="6945-B7PPR7"/>
<dbReference type="VEuPathDB" id="VectorBase:ISCI006565"/>
<feature type="transmembrane region" description="Helical" evidence="1">
    <location>
        <begin position="12"/>
        <end position="32"/>
    </location>
</feature>
<organism>
    <name type="scientific">Ixodes scapularis</name>
    <name type="common">Black-legged tick</name>
    <name type="synonym">Deer tick</name>
    <dbReference type="NCBI Taxonomy" id="6945"/>
    <lineage>
        <taxon>Eukaryota</taxon>
        <taxon>Metazoa</taxon>
        <taxon>Ecdysozoa</taxon>
        <taxon>Arthropoda</taxon>
        <taxon>Chelicerata</taxon>
        <taxon>Arachnida</taxon>
        <taxon>Acari</taxon>
        <taxon>Parasitiformes</taxon>
        <taxon>Ixodida</taxon>
        <taxon>Ixodoidea</taxon>
        <taxon>Ixodidae</taxon>
        <taxon>Ixodinae</taxon>
        <taxon>Ixodes</taxon>
    </lineage>
</organism>
<name>B7PPR7_IXOSC</name>
<evidence type="ECO:0000313" key="2">
    <source>
        <dbReference type="EMBL" id="EEC08589.1"/>
    </source>
</evidence>
<sequence>MALKGCYACLKYTVVILNLLFWVSLTPTATVFESILPPPPSFFFLGVCHTGHQVEGGQLFLAFLLPLAFIRCHKACRVFSLGNLVTVPL</sequence>
<dbReference type="EMBL" id="ABJB010724263">
    <property type="status" value="NOT_ANNOTATED_CDS"/>
    <property type="molecule type" value="Genomic_DNA"/>
</dbReference>
<accession>B7PPR7</accession>
<dbReference type="HOGENOM" id="CLU_2457278_0_0_1"/>
<gene>
    <name evidence="2" type="ORF">IscW_ISCW006565</name>
</gene>
<keyword evidence="1" id="KW-0812">Transmembrane</keyword>
<dbReference type="EMBL" id="ABJB010345297">
    <property type="status" value="NOT_ANNOTATED_CDS"/>
    <property type="molecule type" value="Genomic_DNA"/>
</dbReference>
<keyword evidence="1" id="KW-1133">Transmembrane helix</keyword>
<evidence type="ECO:0000313" key="4">
    <source>
        <dbReference type="Proteomes" id="UP000001555"/>
    </source>
</evidence>
<dbReference type="EMBL" id="ABJB010367524">
    <property type="status" value="NOT_ANNOTATED_CDS"/>
    <property type="molecule type" value="Genomic_DNA"/>
</dbReference>
<evidence type="ECO:0000256" key="1">
    <source>
        <dbReference type="SAM" id="Phobius"/>
    </source>
</evidence>
<reference evidence="3" key="2">
    <citation type="submission" date="2020-05" db="UniProtKB">
        <authorList>
            <consortium name="EnsemblMetazoa"/>
        </authorList>
    </citation>
    <scope>IDENTIFICATION</scope>
    <source>
        <strain evidence="3">wikel</strain>
    </source>
</reference>
<keyword evidence="4" id="KW-1185">Reference proteome</keyword>
<dbReference type="Proteomes" id="UP000001555">
    <property type="component" value="Unassembled WGS sequence"/>
</dbReference>
<protein>
    <submittedName>
        <fullName evidence="2 3">Uncharacterized protein</fullName>
    </submittedName>
</protein>
<dbReference type="EMBL" id="ABJB010948465">
    <property type="status" value="NOT_ANNOTATED_CDS"/>
    <property type="molecule type" value="Genomic_DNA"/>
</dbReference>
<dbReference type="EMBL" id="DS760342">
    <property type="protein sequence ID" value="EEC08589.1"/>
    <property type="molecule type" value="Genomic_DNA"/>
</dbReference>
<reference evidence="2 4" key="1">
    <citation type="submission" date="2008-03" db="EMBL/GenBank/DDBJ databases">
        <title>Annotation of Ixodes scapularis.</title>
        <authorList>
            <consortium name="Ixodes scapularis Genome Project Consortium"/>
            <person name="Caler E."/>
            <person name="Hannick L.I."/>
            <person name="Bidwell S."/>
            <person name="Joardar V."/>
            <person name="Thiagarajan M."/>
            <person name="Amedeo P."/>
            <person name="Galinsky K.J."/>
            <person name="Schobel S."/>
            <person name="Inman J."/>
            <person name="Hostetler J."/>
            <person name="Miller J."/>
            <person name="Hammond M."/>
            <person name="Megy K."/>
            <person name="Lawson D."/>
            <person name="Kodira C."/>
            <person name="Sutton G."/>
            <person name="Meyer J."/>
            <person name="Hill C.A."/>
            <person name="Birren B."/>
            <person name="Nene V."/>
            <person name="Collins F."/>
            <person name="Alarcon-Chaidez F."/>
            <person name="Wikel S."/>
            <person name="Strausberg R."/>
        </authorList>
    </citation>
    <scope>NUCLEOTIDE SEQUENCE [LARGE SCALE GENOMIC DNA]</scope>
    <source>
        <strain evidence="4">Wikel</strain>
        <strain evidence="2">Wikel colony</strain>
    </source>
</reference>
<proteinExistence type="predicted"/>